<evidence type="ECO:0000256" key="1">
    <source>
        <dbReference type="ARBA" id="ARBA00012787"/>
    </source>
</evidence>
<dbReference type="InterPro" id="IPR048741">
    <property type="entry name" value="Pus10-like_C"/>
</dbReference>
<dbReference type="GO" id="GO:0031119">
    <property type="term" value="P:tRNA pseudouridine synthesis"/>
    <property type="evidence" value="ECO:0007669"/>
    <property type="project" value="TreeGrafter"/>
</dbReference>
<dbReference type="VEuPathDB" id="MicrosporidiaDB:AEWR_081550"/>
<dbReference type="InterPro" id="IPR039894">
    <property type="entry name" value="Pus10-like"/>
</dbReference>
<feature type="domain" description="Pus10-like C-terminal" evidence="4">
    <location>
        <begin position="76"/>
        <end position="291"/>
    </location>
</feature>
<dbReference type="Pfam" id="PF21238">
    <property type="entry name" value="Pus10_C"/>
    <property type="match status" value="1"/>
</dbReference>
<accession>M1KIN6</accession>
<dbReference type="VEuPathDB" id="MicrosporidiaDB:AEWD_081500"/>
<dbReference type="EMBL" id="KC513605">
    <property type="protein sequence ID" value="AGE95081.1"/>
    <property type="molecule type" value="Genomic_DNA"/>
</dbReference>
<evidence type="ECO:0000256" key="2">
    <source>
        <dbReference type="ARBA" id="ARBA00022694"/>
    </source>
</evidence>
<dbReference type="VEuPathDB" id="MicrosporidiaDB:AEWQ_081540"/>
<proteinExistence type="predicted"/>
<sequence>MDEEQIFRAVKDMVVRHQGEMHENKVYSVSGGGTGEVDKVALKRRFGQGDWSIPYTEIMVRVQDGVEIVVQNSPMYIYGEYIKMDRNMTQTPLTVGGRLKCNRSVSDFKIQIKEFFSADDVVFIPAGREDFDVRMVEGRPFLLTVKNPRRNLGFERLRLTLYGGLDIKNLCVVRKECKDMIFKGEGQSSKIYSAFLCCRRPLILQKNYEVRQRTPLRVLHRRANLTRIKEVCILGHEKMEADGWIYYRVVLEASAGTYIKEFVHGDLGRTTPSLSSKENYCDLLELDVLRVKKRSIEDLVTRRIELEVDR</sequence>
<dbReference type="VEuPathDB" id="MicrosporidiaDB:ECU08_1530"/>
<dbReference type="EC" id="5.4.99.25" evidence="1"/>
<evidence type="ECO:0000313" key="5">
    <source>
        <dbReference type="EMBL" id="AGE95081.1"/>
    </source>
</evidence>
<dbReference type="AlphaFoldDB" id="M1KIN6"/>
<evidence type="ECO:0000256" key="3">
    <source>
        <dbReference type="ARBA" id="ARBA00023235"/>
    </source>
</evidence>
<dbReference type="Gene3D" id="3.30.70.2510">
    <property type="match status" value="1"/>
</dbReference>
<keyword evidence="2" id="KW-0819">tRNA processing</keyword>
<dbReference type="VEuPathDB" id="MicrosporidiaDB:M970_081550"/>
<dbReference type="PANTHER" id="PTHR21568:SF0">
    <property type="entry name" value="TRNA PSEUDOURIDINE SYNTHASE PUS10"/>
    <property type="match status" value="1"/>
</dbReference>
<dbReference type="Gene3D" id="3.30.70.3190">
    <property type="match status" value="1"/>
</dbReference>
<dbReference type="PANTHER" id="PTHR21568">
    <property type="entry name" value="TRNA PSEUDOURIDINE SYNTHASE PUS10"/>
    <property type="match status" value="1"/>
</dbReference>
<organism evidence="5">
    <name type="scientific">Encephalitozoon cuniculi</name>
    <name type="common">Microsporidian parasite</name>
    <dbReference type="NCBI Taxonomy" id="6035"/>
    <lineage>
        <taxon>Eukaryota</taxon>
        <taxon>Fungi</taxon>
        <taxon>Fungi incertae sedis</taxon>
        <taxon>Microsporidia</taxon>
        <taxon>Unikaryonidae</taxon>
        <taxon>Encephalitozoon</taxon>
    </lineage>
</organism>
<gene>
    <name evidence="5" type="ORF">ECU08_1530</name>
</gene>
<reference evidence="5" key="1">
    <citation type="journal article" date="2013" name="Eukaryot. Cell">
        <title>Extremely Reduced Levels of Heterozygosity in the Vertebrate Pathogen Encephalitozoon cuniculi.</title>
        <authorList>
            <person name="Selman M."/>
            <person name="Sak B."/>
            <person name="Kvac M."/>
            <person name="Farinelli L."/>
            <person name="Weiss L.M."/>
            <person name="Corradi N."/>
        </authorList>
    </citation>
    <scope>NUCLEOTIDE SEQUENCE</scope>
</reference>
<evidence type="ECO:0000259" key="4">
    <source>
        <dbReference type="Pfam" id="PF21238"/>
    </source>
</evidence>
<dbReference type="GO" id="GO:0160148">
    <property type="term" value="F:tRNA pseudouridine(55) synthase activity"/>
    <property type="evidence" value="ECO:0007669"/>
    <property type="project" value="UniProtKB-EC"/>
</dbReference>
<name>M1KIN6_ENCCN</name>
<keyword evidence="3" id="KW-0413">Isomerase</keyword>
<protein>
    <recommendedName>
        <fullName evidence="1">tRNA pseudouridine(55) synthase</fullName>
        <ecNumber evidence="1">5.4.99.25</ecNumber>
    </recommendedName>
</protein>